<evidence type="ECO:0000313" key="2">
    <source>
        <dbReference type="EMBL" id="TWW81074.1"/>
    </source>
</evidence>
<evidence type="ECO:0000313" key="3">
    <source>
        <dbReference type="Proteomes" id="UP000324091"/>
    </source>
</evidence>
<gene>
    <name evidence="2" type="ORF">D4764_01G0008890</name>
</gene>
<keyword evidence="3" id="KW-1185">Reference proteome</keyword>
<dbReference type="AlphaFoldDB" id="A0A5C6PMX9"/>
<sequence length="130" mass="14735">MLSRQDEAPHGHERCRSHQITAHSYTTCITGGSKVSTREHRHNAVLPTPSVSTIYRKVNLEPELFMVESKVQTAGYRFISRVLTLLCISERTDEIQNGRKGGRGKKKKQKRPWKGSECVKKCPANTSNKE</sequence>
<accession>A0A5C6PMX9</accession>
<comment type="caution">
    <text evidence="2">The sequence shown here is derived from an EMBL/GenBank/DDBJ whole genome shotgun (WGS) entry which is preliminary data.</text>
</comment>
<evidence type="ECO:0000256" key="1">
    <source>
        <dbReference type="SAM" id="MobiDB-lite"/>
    </source>
</evidence>
<name>A0A5C6PMX9_9TELE</name>
<dbReference type="EMBL" id="RHFK02000001">
    <property type="protein sequence ID" value="TWW81074.1"/>
    <property type="molecule type" value="Genomic_DNA"/>
</dbReference>
<feature type="compositionally biased region" description="Basic residues" evidence="1">
    <location>
        <begin position="100"/>
        <end position="113"/>
    </location>
</feature>
<proteinExistence type="predicted"/>
<organism evidence="2 3">
    <name type="scientific">Takifugu flavidus</name>
    <name type="common">sansaifugu</name>
    <dbReference type="NCBI Taxonomy" id="433684"/>
    <lineage>
        <taxon>Eukaryota</taxon>
        <taxon>Metazoa</taxon>
        <taxon>Chordata</taxon>
        <taxon>Craniata</taxon>
        <taxon>Vertebrata</taxon>
        <taxon>Euteleostomi</taxon>
        <taxon>Actinopterygii</taxon>
        <taxon>Neopterygii</taxon>
        <taxon>Teleostei</taxon>
        <taxon>Neoteleostei</taxon>
        <taxon>Acanthomorphata</taxon>
        <taxon>Eupercaria</taxon>
        <taxon>Tetraodontiformes</taxon>
        <taxon>Tetradontoidea</taxon>
        <taxon>Tetraodontidae</taxon>
        <taxon>Takifugu</taxon>
    </lineage>
</organism>
<reference evidence="2 3" key="1">
    <citation type="submission" date="2019-04" db="EMBL/GenBank/DDBJ databases">
        <title>Chromosome genome assembly for Takifugu flavidus.</title>
        <authorList>
            <person name="Xiao S."/>
        </authorList>
    </citation>
    <scope>NUCLEOTIDE SEQUENCE [LARGE SCALE GENOMIC DNA]</scope>
    <source>
        <strain evidence="2">HTHZ2018</strain>
        <tissue evidence="2">Muscle</tissue>
    </source>
</reference>
<dbReference type="Proteomes" id="UP000324091">
    <property type="component" value="Chromosome 1"/>
</dbReference>
<protein>
    <submittedName>
        <fullName evidence="2">Uncharacterized protein</fullName>
    </submittedName>
</protein>
<feature type="region of interest" description="Disordered" evidence="1">
    <location>
        <begin position="94"/>
        <end position="130"/>
    </location>
</feature>